<keyword evidence="1" id="KW-0732">Signal</keyword>
<proteinExistence type="predicted"/>
<name>A0A1W6MU20_9HYPH</name>
<evidence type="ECO:0008006" key="4">
    <source>
        <dbReference type="Google" id="ProtNLM"/>
    </source>
</evidence>
<evidence type="ECO:0000313" key="3">
    <source>
        <dbReference type="Proteomes" id="UP000193978"/>
    </source>
</evidence>
<dbReference type="KEGG" id="mbry:B1812_08295"/>
<sequence>MKKLAFAATTAALMCCGPTLAFAAEQWLVTEENLGGVKGGQGTWAITRDGNKLKGTAEIQADNGSMMTYKVEGEEAAGDNYTITMSDRSDGKKGCVWKGHPPSGAGSQQRGIVGYAECEGTKMILRASIFGK</sequence>
<dbReference type="EMBL" id="CP019948">
    <property type="protein sequence ID" value="ARN81075.1"/>
    <property type="molecule type" value="Genomic_DNA"/>
</dbReference>
<feature type="signal peptide" evidence="1">
    <location>
        <begin position="1"/>
        <end position="23"/>
    </location>
</feature>
<protein>
    <recommendedName>
        <fullName evidence="4">DUF2147 domain-containing protein</fullName>
    </recommendedName>
</protein>
<dbReference type="RefSeq" id="WP_245300146.1">
    <property type="nucleotide sequence ID" value="NZ_AP027149.1"/>
</dbReference>
<evidence type="ECO:0000313" key="2">
    <source>
        <dbReference type="EMBL" id="ARN81075.1"/>
    </source>
</evidence>
<reference evidence="2 3" key="1">
    <citation type="submission" date="2017-02" db="EMBL/GenBank/DDBJ databases">
        <authorList>
            <person name="Peterson S.W."/>
        </authorList>
    </citation>
    <scope>NUCLEOTIDE SEQUENCE [LARGE SCALE GENOMIC DNA]</scope>
    <source>
        <strain evidence="2 3">S285</strain>
    </source>
</reference>
<dbReference type="Proteomes" id="UP000193978">
    <property type="component" value="Chromosome"/>
</dbReference>
<evidence type="ECO:0000256" key="1">
    <source>
        <dbReference type="SAM" id="SignalP"/>
    </source>
</evidence>
<keyword evidence="3" id="KW-1185">Reference proteome</keyword>
<organism evidence="2 3">
    <name type="scientific">Methylocystis bryophila</name>
    <dbReference type="NCBI Taxonomy" id="655015"/>
    <lineage>
        <taxon>Bacteria</taxon>
        <taxon>Pseudomonadati</taxon>
        <taxon>Pseudomonadota</taxon>
        <taxon>Alphaproteobacteria</taxon>
        <taxon>Hyphomicrobiales</taxon>
        <taxon>Methylocystaceae</taxon>
        <taxon>Methylocystis</taxon>
    </lineage>
</organism>
<accession>A0A1W6MU20</accession>
<gene>
    <name evidence="2" type="ORF">B1812_08295</name>
</gene>
<dbReference type="AlphaFoldDB" id="A0A1W6MU20"/>
<feature type="chain" id="PRO_5012393690" description="DUF2147 domain-containing protein" evidence="1">
    <location>
        <begin position="24"/>
        <end position="132"/>
    </location>
</feature>